<dbReference type="Pfam" id="PF13289">
    <property type="entry name" value="SIR2_2"/>
    <property type="match status" value="1"/>
</dbReference>
<evidence type="ECO:0000313" key="4">
    <source>
        <dbReference type="EMBL" id="WAB80797.1"/>
    </source>
</evidence>
<dbReference type="Proteomes" id="UP001164706">
    <property type="component" value="Chromosome"/>
</dbReference>
<comment type="caution">
    <text evidence="2">Lacks conserved residue(s) required for the propagation of feature annotation.</text>
</comment>
<feature type="domain" description="Deacetylase sirtuin-type" evidence="3">
    <location>
        <begin position="2"/>
        <end position="274"/>
    </location>
</feature>
<organism evidence="4 5">
    <name type="scientific">Microcella daejeonensis</name>
    <dbReference type="NCBI Taxonomy" id="2994971"/>
    <lineage>
        <taxon>Bacteria</taxon>
        <taxon>Bacillati</taxon>
        <taxon>Actinomycetota</taxon>
        <taxon>Actinomycetes</taxon>
        <taxon>Micrococcales</taxon>
        <taxon>Microbacteriaceae</taxon>
        <taxon>Microcella</taxon>
    </lineage>
</organism>
<dbReference type="AlphaFoldDB" id="A0A9E8SAM7"/>
<evidence type="ECO:0000256" key="1">
    <source>
        <dbReference type="ARBA" id="ARBA00023027"/>
    </source>
</evidence>
<sequence length="471" mass="52003">MATDANTLIAAFAEAVRLGEASVFVGAGLSVAAGLDDWKSLIKDIREVAQVPDAVSDGPLAAEYVVQERGRNELDEHVRNRLDTDATPTASHFHLAALAVRDFWTTNYDTLMEDALSATKLPLRVLVSESDYQRGLRTTAARRLTKMHGSLEGEPRSRTWSSKPVLTRTDYEWYEERHPITWARLRAEWLTNSFLFLGLSFDDPNLNILLQLTRSLPENAKAPTHYVVLKREAGELDARLQDLRVRDLEASGVTVIMIDSFDAMTPLLARLEVRCREPRLFIAGSFDAADREASEFAASVASGVGQTLAQLVRDHELAVASFGGPSALAVGRALRDALGPSDYSPESIRFYYRKAVTDDESLPIEHRVGMAVFTEQDLAEMRTSVFQQVRAMLIVGGGRRTAEEAREARAHGVQIIPVAATGGAAEQLWQEILDQDGIEAHDLELWNQLRVGDAESVTKSAVEMVGRLMFA</sequence>
<dbReference type="EMBL" id="CP113089">
    <property type="protein sequence ID" value="WAB80797.1"/>
    <property type="molecule type" value="Genomic_DNA"/>
</dbReference>
<evidence type="ECO:0000256" key="2">
    <source>
        <dbReference type="PROSITE-ProRule" id="PRU00236"/>
    </source>
</evidence>
<evidence type="ECO:0000313" key="5">
    <source>
        <dbReference type="Proteomes" id="UP001164706"/>
    </source>
</evidence>
<proteinExistence type="predicted"/>
<gene>
    <name evidence="4" type="ORF">OVN18_09485</name>
</gene>
<dbReference type="Gene3D" id="3.40.50.1220">
    <property type="entry name" value="TPP-binding domain"/>
    <property type="match status" value="1"/>
</dbReference>
<dbReference type="KEGG" id="mdb:OVN18_09485"/>
<dbReference type="GO" id="GO:0051607">
    <property type="term" value="P:defense response to virus"/>
    <property type="evidence" value="ECO:0007669"/>
    <property type="project" value="UniProtKB-KW"/>
</dbReference>
<dbReference type="PROSITE" id="PS50305">
    <property type="entry name" value="SIRTUIN"/>
    <property type="match status" value="1"/>
</dbReference>
<evidence type="ECO:0000259" key="3">
    <source>
        <dbReference type="PROSITE" id="PS50305"/>
    </source>
</evidence>
<keyword evidence="1" id="KW-0520">NAD</keyword>
<dbReference type="RefSeq" id="WP_267780502.1">
    <property type="nucleotide sequence ID" value="NZ_CP113089.1"/>
</dbReference>
<dbReference type="SUPFAM" id="SSF52467">
    <property type="entry name" value="DHS-like NAD/FAD-binding domain"/>
    <property type="match status" value="1"/>
</dbReference>
<dbReference type="GO" id="GO:0003953">
    <property type="term" value="F:NAD+ nucleosidase activity"/>
    <property type="evidence" value="ECO:0007669"/>
    <property type="project" value="UniProtKB-EC"/>
</dbReference>
<protein>
    <submittedName>
        <fullName evidence="4">SIR2 family protein</fullName>
    </submittedName>
</protein>
<dbReference type="InterPro" id="IPR026590">
    <property type="entry name" value="Ssirtuin_cat_dom"/>
</dbReference>
<keyword evidence="5" id="KW-1185">Reference proteome</keyword>
<dbReference type="InterPro" id="IPR029035">
    <property type="entry name" value="DHS-like_NAD/FAD-binding_dom"/>
</dbReference>
<name>A0A9E8SAM7_9MICO</name>
<accession>A0A9E8SAM7</accession>
<reference evidence="4" key="1">
    <citation type="submission" date="2022-11" db="EMBL/GenBank/DDBJ databases">
        <title>Description of Microcella daejonensis nov. sp, isolated from riverside soil.</title>
        <authorList>
            <person name="Molina K.M."/>
            <person name="Kim S.B."/>
        </authorList>
    </citation>
    <scope>NUCLEOTIDE SEQUENCE</scope>
    <source>
        <strain evidence="4">MMS21-STM12</strain>
    </source>
</reference>